<sequence>MQENLAHVDSLKTCCGVLAILSRDEANKLLIARDGIRLLTSVMNTHMSNSGLQEAACDLMWSLAFNNNLVKEVIGRQGGIPVIIKGMRMHAGSADLLKSSCGALSNMCQNTHNQSLIAAHGGISCILEALRRHKSNAILLPFIFDALASLIVGNDRNAREVSETGAIPLILESINEHGGKGELVKSGCHALAILSDSQGQGAKISAADGVKVLLPTLRAHPNHLDLHRVAAVVLLRMLQESPVAREIAERGGVPLMLCVLKEQQHEVETIAAACHILYSITHPDAVGNAKHPVDIESQLIMPPLYDNNGNIIVQDKDKAKVTLARSRSTINNLSAVITVIQKHGARKDIVRACVRSMVNLSRFRALLAWIDASESVGQILAAASIHSQARDITDSCATLLKSLGRRVRGRPGARLSVVGGKSAVAKAVAGVLSCLKARPNDMDLVAAVFATLTNTFQSLDNLKGKEAGKEETEDGGWEKDAGRVTLVWASMLVRELPASKKREEEEGSDLLVGSKISAPSSPTSSFWNQDRATSVLHMARFLQVLIKATSRQGKGVVLFPPPGSPAGKKPVLDVVSAKDVCTSLFESLPKPDLSSKLSDSSIGDVGQDTGEAMSGQNFMRAVYSELEKVLNLLVPATQEAEMSEAAEQAAKNVAVKVTQPPPPIVTQVKGKAIVDHMAGEESTVGRTQEGGRTQKEAKSGASSIMARDSSSASLRKSGSPKKSRSPKRKSGKNDNPKFLQFTRKCTCSHTSGNKTSQSHLAGRDLPVHPLHDPSAKIKQLHQFSPNELEMIHTGRSCYVNEAEYVGSQQLPEKPLIVYKGGTAVGSQMQSREIMRFPYNLPESYEPEYYPHSLSFDACFESGNLYQAIQIGPAEYDLFVRPDLHSAVGHNQWFYFAVANTHTKAQKKSKEDNPDASCLSRVKFNVVNMLKNDSLFNYGMRPVMYSSQDSTRATPVGWVRTGVPGTIGYYQNRWMRLDSATGAETDNKYYSLTFTIDFPNPSDTYLVAHSYPYTYSDYKRQLSSLLSSARTSRHMRRKLLCKSVGGHDVDILTIADFASTENKETGTFGVEESQLISQASGRRKCIALSARVHPGEVGASWMMKGVLEFLTSESEQAALLRSIFVFKIVPMLNPDGVIFGNNRVNLSGVDLNRCWKRPSKIDHPTIHHWKNLIRDLKSTYDVSMFVDLHGHSRKMNTFMYGCDDKRKPKPTVRVFPKLLSWNQYGRKYVSFADCCFAVKKGRDGTGRVVVSKELGIQNAYTLEATFCGADFGPLKDVQFNTGHLAESGRALIDTLLDYYMPNPMQREKAANLLRQAAERKAARDRSERMAAARHAMQMIKRDTALSEGMSRDSEVDSLTREVKEREGVRSKGGTTARVNGFMIEQDKGGVPGVPGQGGAFRSAVPSSSSAPHSVRPSPSAALQGGAGTAGYGQGRMRPLAGFEGGRERDNYSLKRGGVH</sequence>
<dbReference type="PANTHER" id="PTHR12756:SF11">
    <property type="entry name" value="CYTOSOLIC CARBOXYPEPTIDASE 1"/>
    <property type="match status" value="1"/>
</dbReference>
<evidence type="ECO:0000256" key="6">
    <source>
        <dbReference type="PROSITE-ProRule" id="PRU01379"/>
    </source>
</evidence>
<dbReference type="GO" id="GO:0008270">
    <property type="term" value="F:zinc ion binding"/>
    <property type="evidence" value="ECO:0007669"/>
    <property type="project" value="InterPro"/>
</dbReference>
<dbReference type="EMBL" id="BRXZ01002408">
    <property type="protein sequence ID" value="GMH61441.1"/>
    <property type="molecule type" value="Genomic_DNA"/>
</dbReference>
<dbReference type="EC" id="3.4.17.24" evidence="4"/>
<feature type="active site" description="Proton donor/acceptor" evidence="6">
    <location>
        <position position="1262"/>
    </location>
</feature>
<dbReference type="SUPFAM" id="SSF53187">
    <property type="entry name" value="Zn-dependent exopeptidases"/>
    <property type="match status" value="1"/>
</dbReference>
<dbReference type="SMART" id="SM00185">
    <property type="entry name" value="ARM"/>
    <property type="match status" value="5"/>
</dbReference>
<feature type="region of interest" description="Disordered" evidence="7">
    <location>
        <begin position="1384"/>
        <end position="1458"/>
    </location>
</feature>
<dbReference type="Gene3D" id="1.25.10.10">
    <property type="entry name" value="Leucine-rich Repeat Variant"/>
    <property type="match status" value="2"/>
</dbReference>
<feature type="compositionally biased region" description="Basic and acidic residues" evidence="7">
    <location>
        <begin position="1344"/>
        <end position="1368"/>
    </location>
</feature>
<dbReference type="InterPro" id="IPR011989">
    <property type="entry name" value="ARM-like"/>
</dbReference>
<dbReference type="PANTHER" id="PTHR12756">
    <property type="entry name" value="CYTOSOLIC CARBOXYPEPTIDASE"/>
    <property type="match status" value="1"/>
</dbReference>
<dbReference type="InterPro" id="IPR000834">
    <property type="entry name" value="Peptidase_M14"/>
</dbReference>
<feature type="non-terminal residue" evidence="9">
    <location>
        <position position="1458"/>
    </location>
</feature>
<evidence type="ECO:0000256" key="3">
    <source>
        <dbReference type="ARBA" id="ARBA00024524"/>
    </source>
</evidence>
<comment type="catalytic activity">
    <reaction evidence="3">
        <text>C-terminal L-alpha-aminoacyl-L-glutamyl-L-glutamyl-[tubulin] + H2O = C-terminal L-alpha-aminoacyl-L-glutamyl-[tubulin] + L-glutamate</text>
        <dbReference type="Rhea" id="RHEA:63792"/>
        <dbReference type="Rhea" id="RHEA-COMP:16435"/>
        <dbReference type="Rhea" id="RHEA-COMP:16436"/>
        <dbReference type="ChEBI" id="CHEBI:15377"/>
        <dbReference type="ChEBI" id="CHEBI:29985"/>
        <dbReference type="ChEBI" id="CHEBI:149555"/>
        <dbReference type="ChEBI" id="CHEBI:149556"/>
        <dbReference type="EC" id="3.4.17.24"/>
    </reaction>
    <physiologicalReaction direction="left-to-right" evidence="3">
        <dbReference type="Rhea" id="RHEA:63793"/>
    </physiologicalReaction>
</comment>
<dbReference type="PROSITE" id="PS50176">
    <property type="entry name" value="ARM_REPEAT"/>
    <property type="match status" value="1"/>
</dbReference>
<evidence type="ECO:0000256" key="2">
    <source>
        <dbReference type="ARBA" id="ARBA00005988"/>
    </source>
</evidence>
<keyword evidence="10" id="KW-1185">Reference proteome</keyword>
<dbReference type="Proteomes" id="UP001165082">
    <property type="component" value="Unassembled WGS sequence"/>
</dbReference>
<dbReference type="Gene3D" id="3.40.630.10">
    <property type="entry name" value="Zn peptidases"/>
    <property type="match status" value="1"/>
</dbReference>
<evidence type="ECO:0000259" key="8">
    <source>
        <dbReference type="PROSITE" id="PS52035"/>
    </source>
</evidence>
<proteinExistence type="inferred from homology"/>
<gene>
    <name evidence="9" type="ORF">TrRE_jg2639</name>
</gene>
<dbReference type="InterPro" id="IPR016024">
    <property type="entry name" value="ARM-type_fold"/>
</dbReference>
<dbReference type="InterPro" id="IPR050821">
    <property type="entry name" value="Cytosolic_carboxypeptidase"/>
</dbReference>
<dbReference type="Pfam" id="PF00246">
    <property type="entry name" value="Peptidase_M14"/>
    <property type="match status" value="1"/>
</dbReference>
<evidence type="ECO:0000256" key="1">
    <source>
        <dbReference type="ARBA" id="ARBA00001947"/>
    </source>
</evidence>
<comment type="caution">
    <text evidence="9">The sequence shown here is derived from an EMBL/GenBank/DDBJ whole genome shotgun (WGS) entry which is preliminary data.</text>
</comment>
<feature type="region of interest" description="Disordered" evidence="7">
    <location>
        <begin position="679"/>
        <end position="738"/>
    </location>
</feature>
<feature type="region of interest" description="Disordered" evidence="7">
    <location>
        <begin position="1344"/>
        <end position="1372"/>
    </location>
</feature>
<protein>
    <recommendedName>
        <fullName evidence="4">tubulin-glutamate carboxypeptidase</fullName>
        <ecNumber evidence="4">3.4.17.24</ecNumber>
    </recommendedName>
</protein>
<evidence type="ECO:0000313" key="10">
    <source>
        <dbReference type="Proteomes" id="UP001165082"/>
    </source>
</evidence>
<evidence type="ECO:0000313" key="9">
    <source>
        <dbReference type="EMBL" id="GMH61441.1"/>
    </source>
</evidence>
<feature type="compositionally biased region" description="Low complexity" evidence="7">
    <location>
        <begin position="699"/>
        <end position="717"/>
    </location>
</feature>
<feature type="compositionally biased region" description="Gly residues" evidence="7">
    <location>
        <begin position="1423"/>
        <end position="1432"/>
    </location>
</feature>
<dbReference type="InterPro" id="IPR000225">
    <property type="entry name" value="Armadillo"/>
</dbReference>
<feature type="compositionally biased region" description="Gly residues" evidence="7">
    <location>
        <begin position="1388"/>
        <end position="1397"/>
    </location>
</feature>
<dbReference type="PROSITE" id="PS52035">
    <property type="entry name" value="PEPTIDASE_M14"/>
    <property type="match status" value="1"/>
</dbReference>
<evidence type="ECO:0000256" key="7">
    <source>
        <dbReference type="SAM" id="MobiDB-lite"/>
    </source>
</evidence>
<comment type="similarity">
    <text evidence="2 6">Belongs to the peptidase M14 family.</text>
</comment>
<evidence type="ECO:0000256" key="5">
    <source>
        <dbReference type="PROSITE-ProRule" id="PRU00259"/>
    </source>
</evidence>
<dbReference type="SUPFAM" id="SSF48371">
    <property type="entry name" value="ARM repeat"/>
    <property type="match status" value="1"/>
</dbReference>
<comment type="cofactor">
    <cofactor evidence="1">
        <name>Zn(2+)</name>
        <dbReference type="ChEBI" id="CHEBI:29105"/>
    </cofactor>
</comment>
<organism evidence="9 10">
    <name type="scientific">Triparma retinervis</name>
    <dbReference type="NCBI Taxonomy" id="2557542"/>
    <lineage>
        <taxon>Eukaryota</taxon>
        <taxon>Sar</taxon>
        <taxon>Stramenopiles</taxon>
        <taxon>Ochrophyta</taxon>
        <taxon>Bolidophyceae</taxon>
        <taxon>Parmales</taxon>
        <taxon>Triparmaceae</taxon>
        <taxon>Triparma</taxon>
    </lineage>
</organism>
<feature type="repeat" description="ARM" evidence="5">
    <location>
        <begin position="78"/>
        <end position="122"/>
    </location>
</feature>
<dbReference type="Gene3D" id="2.60.40.3120">
    <property type="match status" value="1"/>
</dbReference>
<name>A0A9W6ZZU7_9STRA</name>
<evidence type="ECO:0000256" key="4">
    <source>
        <dbReference type="ARBA" id="ARBA00026108"/>
    </source>
</evidence>
<feature type="domain" description="Peptidase M14" evidence="8">
    <location>
        <begin position="1010"/>
        <end position="1298"/>
    </location>
</feature>
<reference evidence="9" key="1">
    <citation type="submission" date="2022-07" db="EMBL/GenBank/DDBJ databases">
        <title>Genome analysis of Parmales, a sister group of diatoms, reveals the evolutionary specialization of diatoms from phago-mixotrophs to photoautotrophs.</title>
        <authorList>
            <person name="Ban H."/>
            <person name="Sato S."/>
            <person name="Yoshikawa S."/>
            <person name="Kazumasa Y."/>
            <person name="Nakamura Y."/>
            <person name="Ichinomiya M."/>
            <person name="Saitoh K."/>
            <person name="Sato N."/>
            <person name="Blanc-Mathieu R."/>
            <person name="Endo H."/>
            <person name="Kuwata A."/>
            <person name="Ogata H."/>
        </authorList>
    </citation>
    <scope>NUCLEOTIDE SEQUENCE</scope>
</reference>
<dbReference type="GO" id="GO:0004181">
    <property type="term" value="F:metallocarboxypeptidase activity"/>
    <property type="evidence" value="ECO:0007669"/>
    <property type="project" value="InterPro"/>
</dbReference>
<dbReference type="GO" id="GO:0006508">
    <property type="term" value="P:proteolysis"/>
    <property type="evidence" value="ECO:0007669"/>
    <property type="project" value="InterPro"/>
</dbReference>
<feature type="compositionally biased region" description="Low complexity" evidence="7">
    <location>
        <begin position="1400"/>
        <end position="1422"/>
    </location>
</feature>
<accession>A0A9W6ZZU7</accession>
<dbReference type="OrthoDB" id="10253041at2759"/>
<feature type="compositionally biased region" description="Basic residues" evidence="7">
    <location>
        <begin position="718"/>
        <end position="730"/>
    </location>
</feature>